<evidence type="ECO:0000256" key="7">
    <source>
        <dbReference type="ARBA" id="ARBA00022803"/>
    </source>
</evidence>
<comment type="pathway">
    <text evidence="1">Protein modification; protein glycosylation.</text>
</comment>
<dbReference type="STRING" id="500610.SAMN02799615_04166"/>
<reference evidence="10" key="1">
    <citation type="submission" date="2016-10" db="EMBL/GenBank/DDBJ databases">
        <authorList>
            <person name="Varghese N."/>
            <person name="Submissions S."/>
        </authorList>
    </citation>
    <scope>NUCLEOTIDE SEQUENCE [LARGE SCALE GENOMIC DNA]</scope>
    <source>
        <strain evidence="10">UNC178MFTsu3.1</strain>
    </source>
</reference>
<dbReference type="GO" id="GO:0097363">
    <property type="term" value="F:protein O-acetylglucosaminyltransferase activity"/>
    <property type="evidence" value="ECO:0007669"/>
    <property type="project" value="UniProtKB-EC"/>
</dbReference>
<dbReference type="SUPFAM" id="SSF53756">
    <property type="entry name" value="UDP-Glycosyltransferase/glycogen phosphorylase"/>
    <property type="match status" value="1"/>
</dbReference>
<evidence type="ECO:0000256" key="6">
    <source>
        <dbReference type="ARBA" id="ARBA00022737"/>
    </source>
</evidence>
<evidence type="ECO:0000256" key="2">
    <source>
        <dbReference type="ARBA" id="ARBA00005386"/>
    </source>
</evidence>
<evidence type="ECO:0000256" key="1">
    <source>
        <dbReference type="ARBA" id="ARBA00004922"/>
    </source>
</evidence>
<evidence type="ECO:0000256" key="4">
    <source>
        <dbReference type="ARBA" id="ARBA00022676"/>
    </source>
</evidence>
<dbReference type="SMART" id="SM00028">
    <property type="entry name" value="TPR"/>
    <property type="match status" value="6"/>
</dbReference>
<dbReference type="InterPro" id="IPR011990">
    <property type="entry name" value="TPR-like_helical_dom_sf"/>
</dbReference>
<evidence type="ECO:0000259" key="8">
    <source>
        <dbReference type="Pfam" id="PF13844"/>
    </source>
</evidence>
<feature type="domain" description="O-GlcNAc transferase C-terminal" evidence="8">
    <location>
        <begin position="310"/>
        <end position="476"/>
    </location>
</feature>
<dbReference type="InterPro" id="IPR029489">
    <property type="entry name" value="OGT/SEC/SPY_C"/>
</dbReference>
<protein>
    <recommendedName>
        <fullName evidence="3">protein O-GlcNAc transferase</fullName>
        <ecNumber evidence="3">2.4.1.255</ecNumber>
    </recommendedName>
</protein>
<evidence type="ECO:0000313" key="10">
    <source>
        <dbReference type="Proteomes" id="UP000199477"/>
    </source>
</evidence>
<dbReference type="RefSeq" id="WP_051549121.1">
    <property type="nucleotide sequence ID" value="NZ_FONH01000029.1"/>
</dbReference>
<sequence>MKQASRSELLALHHQLARLLDRDDAAGAQALAARARAESPQDVELARLHGLALLQLGRLAEARAALEAAAALAPDSVEVQCNLAGVQLEEGDAEGAIARLRAALRQQPGHAAILLALGNALMAIGRFAQARESYAMATHGAPQHAGLRLNLAAAELELGNLEQAARHADEGLHLAPDYDGAYALRARVLHALGRIPEAAEAWLQAERRAPEQPLYPFHAGLLLDDAGNLPAAAEAFERALRLDAASGAALAMLVFARRRLCDWRGLDELSERLHRAVAEGRDGVMPFAFLAEDASAAEQRRCATTFAAGVEKLAAGWRDTLGFAPTPRTAIEPLRVGFVSNGFGERPIGQLLAGVLEKLGDERLQVHVFCLAPDDGGPVRRRLAAATTVHEAAGLAPMEVARRVHEAGIEVLFDLRSYGGGANSDLFEFRPAPVQVNWLAYPATAGAAWTDYVLADAVALPAPLREGFSEKIVRLSRCALPFDDSVAFNAPPSRAACGLPEHGTVFASFNGHHKLNPHSFARFMLILQQVPDSVLWLLSGNDGADDRLRQAAQLMEVDPARLVFMPRLPQAEHLGRLLHADLFLDTLPCNAQSTAIDALWAGCPVLTWIGRTLAGRQGASLLFHAGLPELVADDEDSFVSMAVHLGNDRAALDTLRRHLRETCTDNPVFDTAGFAADLRRAIQAMGARHRIGRPPIDLDL</sequence>
<dbReference type="PANTHER" id="PTHR44998">
    <property type="match status" value="1"/>
</dbReference>
<keyword evidence="5 9" id="KW-0808">Transferase</keyword>
<evidence type="ECO:0000256" key="3">
    <source>
        <dbReference type="ARBA" id="ARBA00011970"/>
    </source>
</evidence>
<organism evidence="9 10">
    <name type="scientific">Dyella marensis</name>
    <dbReference type="NCBI Taxonomy" id="500610"/>
    <lineage>
        <taxon>Bacteria</taxon>
        <taxon>Pseudomonadati</taxon>
        <taxon>Pseudomonadota</taxon>
        <taxon>Gammaproteobacteria</taxon>
        <taxon>Lysobacterales</taxon>
        <taxon>Rhodanobacteraceae</taxon>
        <taxon>Dyella</taxon>
    </lineage>
</organism>
<name>A0A1I2JNE1_9GAMM</name>
<dbReference type="Gene3D" id="3.40.50.11380">
    <property type="match status" value="1"/>
</dbReference>
<dbReference type="Pfam" id="PF14559">
    <property type="entry name" value="TPR_19"/>
    <property type="match status" value="1"/>
</dbReference>
<dbReference type="EMBL" id="FONH01000029">
    <property type="protein sequence ID" value="SFF56465.1"/>
    <property type="molecule type" value="Genomic_DNA"/>
</dbReference>
<dbReference type="AlphaFoldDB" id="A0A1I2JNE1"/>
<keyword evidence="4" id="KW-0328">Glycosyltransferase</keyword>
<keyword evidence="6" id="KW-0677">Repeat</keyword>
<dbReference type="Gene3D" id="1.25.40.10">
    <property type="entry name" value="Tetratricopeptide repeat domain"/>
    <property type="match status" value="3"/>
</dbReference>
<evidence type="ECO:0000256" key="5">
    <source>
        <dbReference type="ARBA" id="ARBA00022679"/>
    </source>
</evidence>
<dbReference type="Pfam" id="PF13432">
    <property type="entry name" value="TPR_16"/>
    <property type="match status" value="2"/>
</dbReference>
<dbReference type="Gene3D" id="3.40.50.2000">
    <property type="entry name" value="Glycogen Phosphorylase B"/>
    <property type="match status" value="1"/>
</dbReference>
<proteinExistence type="inferred from homology"/>
<accession>A0A1I2JNE1</accession>
<feature type="domain" description="O-GlcNAc transferase C-terminal" evidence="8">
    <location>
        <begin position="493"/>
        <end position="678"/>
    </location>
</feature>
<dbReference type="Proteomes" id="UP000199477">
    <property type="component" value="Unassembled WGS sequence"/>
</dbReference>
<dbReference type="SUPFAM" id="SSF48452">
    <property type="entry name" value="TPR-like"/>
    <property type="match status" value="1"/>
</dbReference>
<dbReference type="EC" id="2.4.1.255" evidence="3"/>
<evidence type="ECO:0000313" key="9">
    <source>
        <dbReference type="EMBL" id="SFF56465.1"/>
    </source>
</evidence>
<keyword evidence="7" id="KW-0802">TPR repeat</keyword>
<dbReference type="PANTHER" id="PTHR44998:SF1">
    <property type="entry name" value="UDP-N-ACETYLGLUCOSAMINE--PEPTIDE N-ACETYLGLUCOSAMINYLTRANSFERASE 110 KDA SUBUNIT"/>
    <property type="match status" value="1"/>
</dbReference>
<keyword evidence="10" id="KW-1185">Reference proteome</keyword>
<comment type="similarity">
    <text evidence="2">Belongs to the glycosyltransferase 41 family. O-GlcNAc transferase subfamily.</text>
</comment>
<dbReference type="Pfam" id="PF13844">
    <property type="entry name" value="Glyco_transf_41"/>
    <property type="match status" value="2"/>
</dbReference>
<dbReference type="InterPro" id="IPR019734">
    <property type="entry name" value="TPR_rpt"/>
</dbReference>
<gene>
    <name evidence="9" type="ORF">SAMN02799615_04166</name>
</gene>